<proteinExistence type="predicted"/>
<accession>A0AAE0YR18</accession>
<dbReference type="AlphaFoldDB" id="A0AAE0YR18"/>
<reference evidence="1" key="1">
    <citation type="journal article" date="2023" name="G3 (Bethesda)">
        <title>A reference genome for the long-term kleptoplast-retaining sea slug Elysia crispata morphotype clarki.</title>
        <authorList>
            <person name="Eastman K.E."/>
            <person name="Pendleton A.L."/>
            <person name="Shaikh M.A."/>
            <person name="Suttiyut T."/>
            <person name="Ogas R."/>
            <person name="Tomko P."/>
            <person name="Gavelis G."/>
            <person name="Widhalm J.R."/>
            <person name="Wisecaver J.H."/>
        </authorList>
    </citation>
    <scope>NUCLEOTIDE SEQUENCE</scope>
    <source>
        <strain evidence="1">ECLA1</strain>
    </source>
</reference>
<comment type="caution">
    <text evidence="1">The sequence shown here is derived from an EMBL/GenBank/DDBJ whole genome shotgun (WGS) entry which is preliminary data.</text>
</comment>
<gene>
    <name evidence="1" type="ORF">RRG08_027474</name>
</gene>
<evidence type="ECO:0000313" key="2">
    <source>
        <dbReference type="Proteomes" id="UP001283361"/>
    </source>
</evidence>
<dbReference type="EMBL" id="JAWDGP010005603">
    <property type="protein sequence ID" value="KAK3755216.1"/>
    <property type="molecule type" value="Genomic_DNA"/>
</dbReference>
<keyword evidence="2" id="KW-1185">Reference proteome</keyword>
<protein>
    <submittedName>
        <fullName evidence="1">Uncharacterized protein</fullName>
    </submittedName>
</protein>
<evidence type="ECO:0000313" key="1">
    <source>
        <dbReference type="EMBL" id="KAK3755216.1"/>
    </source>
</evidence>
<name>A0AAE0YR18_9GAST</name>
<organism evidence="1 2">
    <name type="scientific">Elysia crispata</name>
    <name type="common">lettuce slug</name>
    <dbReference type="NCBI Taxonomy" id="231223"/>
    <lineage>
        <taxon>Eukaryota</taxon>
        <taxon>Metazoa</taxon>
        <taxon>Spiralia</taxon>
        <taxon>Lophotrochozoa</taxon>
        <taxon>Mollusca</taxon>
        <taxon>Gastropoda</taxon>
        <taxon>Heterobranchia</taxon>
        <taxon>Euthyneura</taxon>
        <taxon>Panpulmonata</taxon>
        <taxon>Sacoglossa</taxon>
        <taxon>Placobranchoidea</taxon>
        <taxon>Plakobranchidae</taxon>
        <taxon>Elysia</taxon>
    </lineage>
</organism>
<dbReference type="Proteomes" id="UP001283361">
    <property type="component" value="Unassembled WGS sequence"/>
</dbReference>
<sequence>MTPQRLVVTSPEISALDKIASGVFRLRGVHCAMDLVQARLCPLRLASSAVSHLCAALA</sequence>